<dbReference type="Proteomes" id="UP000231553">
    <property type="component" value="Unassembled WGS sequence"/>
</dbReference>
<evidence type="ECO:0000259" key="5">
    <source>
        <dbReference type="PROSITE" id="PS50977"/>
    </source>
</evidence>
<evidence type="ECO:0000256" key="2">
    <source>
        <dbReference type="ARBA" id="ARBA00023125"/>
    </source>
</evidence>
<keyword evidence="3" id="KW-0804">Transcription</keyword>
<gene>
    <name evidence="6" type="ORF">CVM52_22670</name>
</gene>
<keyword evidence="7" id="KW-1185">Reference proteome</keyword>
<protein>
    <submittedName>
        <fullName evidence="6">TetR/AcrR family transcriptional regulator</fullName>
    </submittedName>
</protein>
<accession>A0A2M8IV04</accession>
<dbReference type="PANTHER" id="PTHR30055">
    <property type="entry name" value="HTH-TYPE TRANSCRIPTIONAL REGULATOR RUTR"/>
    <property type="match status" value="1"/>
</dbReference>
<dbReference type="PANTHER" id="PTHR30055:SF234">
    <property type="entry name" value="HTH-TYPE TRANSCRIPTIONAL REGULATOR BETI"/>
    <property type="match status" value="1"/>
</dbReference>
<feature type="DNA-binding region" description="H-T-H motif" evidence="4">
    <location>
        <begin position="38"/>
        <end position="57"/>
    </location>
</feature>
<dbReference type="AlphaFoldDB" id="A0A2M8IV04"/>
<proteinExistence type="predicted"/>
<evidence type="ECO:0000313" key="6">
    <source>
        <dbReference type="EMBL" id="PJE34360.1"/>
    </source>
</evidence>
<evidence type="ECO:0000256" key="3">
    <source>
        <dbReference type="ARBA" id="ARBA00023163"/>
    </source>
</evidence>
<dbReference type="InterPro" id="IPR001647">
    <property type="entry name" value="HTH_TetR"/>
</dbReference>
<sequence length="196" mass="21430">MPRSYRQSRRAAAQDETRARILAATMELHVEQGVATTSFPDVAARAGVGAATVYRHFPTPDSLVEACGAHVWEEIDPPRPDRAAATFAELDSRADRLIRLADTLDAFYTRAQAPLWSAVRDQDRVAPLAGFLAEIGKGVTAFVAEALQEAPQSANVKRAAALADFTVWRALSQAGHDPQQRRQILVTILQATTRRD</sequence>
<dbReference type="GO" id="GO:0000976">
    <property type="term" value="F:transcription cis-regulatory region binding"/>
    <property type="evidence" value="ECO:0007669"/>
    <property type="project" value="TreeGrafter"/>
</dbReference>
<evidence type="ECO:0000313" key="7">
    <source>
        <dbReference type="Proteomes" id="UP000231553"/>
    </source>
</evidence>
<dbReference type="Pfam" id="PF00440">
    <property type="entry name" value="TetR_N"/>
    <property type="match status" value="1"/>
</dbReference>
<comment type="caution">
    <text evidence="6">The sequence shown here is derived from an EMBL/GenBank/DDBJ whole genome shotgun (WGS) entry which is preliminary data.</text>
</comment>
<dbReference type="OrthoDB" id="8535430at2"/>
<reference evidence="6 7" key="1">
    <citation type="journal article" date="2018" name="Int. J. Syst. Evol. Microbiol.">
        <title>Pseudooceanicola lipolyticus sp. nov., a marine alphaproteobacterium, reclassification of Oceanicola flagellatus as Pseudooceanicola flagellatus comb. nov. and emended description of the genus Pseudooceanicola.</title>
        <authorList>
            <person name="Huang M.-M."/>
            <person name="Guo L.-L."/>
            <person name="Wu Y.-H."/>
            <person name="Lai Q.-L."/>
            <person name="Shao Z.-Z."/>
            <person name="Wang C.-S."/>
            <person name="Wu M."/>
            <person name="Xu X.-W."/>
        </authorList>
    </citation>
    <scope>NUCLEOTIDE SEQUENCE [LARGE SCALE GENOMIC DNA]</scope>
    <source>
        <strain evidence="6 7">157</strain>
    </source>
</reference>
<evidence type="ECO:0000256" key="1">
    <source>
        <dbReference type="ARBA" id="ARBA00023015"/>
    </source>
</evidence>
<dbReference type="GO" id="GO:0003700">
    <property type="term" value="F:DNA-binding transcription factor activity"/>
    <property type="evidence" value="ECO:0007669"/>
    <property type="project" value="TreeGrafter"/>
</dbReference>
<name>A0A2M8IV04_9RHOB</name>
<dbReference type="InterPro" id="IPR009057">
    <property type="entry name" value="Homeodomain-like_sf"/>
</dbReference>
<dbReference type="RefSeq" id="WP_100164642.1">
    <property type="nucleotide sequence ID" value="NZ_PGTB01000192.1"/>
</dbReference>
<dbReference type="EMBL" id="PGTB01000192">
    <property type="protein sequence ID" value="PJE34360.1"/>
    <property type="molecule type" value="Genomic_DNA"/>
</dbReference>
<dbReference type="InterPro" id="IPR050109">
    <property type="entry name" value="HTH-type_TetR-like_transc_reg"/>
</dbReference>
<keyword evidence="2 4" id="KW-0238">DNA-binding</keyword>
<dbReference type="Gene3D" id="1.10.357.10">
    <property type="entry name" value="Tetracycline Repressor, domain 2"/>
    <property type="match status" value="1"/>
</dbReference>
<feature type="domain" description="HTH tetR-type" evidence="5">
    <location>
        <begin position="15"/>
        <end position="75"/>
    </location>
</feature>
<dbReference type="SUPFAM" id="SSF46689">
    <property type="entry name" value="Homeodomain-like"/>
    <property type="match status" value="1"/>
</dbReference>
<organism evidence="6 7">
    <name type="scientific">Pseudooceanicola lipolyticus</name>
    <dbReference type="NCBI Taxonomy" id="2029104"/>
    <lineage>
        <taxon>Bacteria</taxon>
        <taxon>Pseudomonadati</taxon>
        <taxon>Pseudomonadota</taxon>
        <taxon>Alphaproteobacteria</taxon>
        <taxon>Rhodobacterales</taxon>
        <taxon>Paracoccaceae</taxon>
        <taxon>Pseudooceanicola</taxon>
    </lineage>
</organism>
<keyword evidence="1" id="KW-0805">Transcription regulation</keyword>
<dbReference type="PRINTS" id="PR00455">
    <property type="entry name" value="HTHTETR"/>
</dbReference>
<evidence type="ECO:0000256" key="4">
    <source>
        <dbReference type="PROSITE-ProRule" id="PRU00335"/>
    </source>
</evidence>
<dbReference type="PROSITE" id="PS50977">
    <property type="entry name" value="HTH_TETR_2"/>
    <property type="match status" value="1"/>
</dbReference>